<feature type="domain" description="HTH cro/C1-type" evidence="3">
    <location>
        <begin position="8"/>
        <end position="62"/>
    </location>
</feature>
<dbReference type="PROSITE" id="PS50943">
    <property type="entry name" value="HTH_CROC1"/>
    <property type="match status" value="1"/>
</dbReference>
<dbReference type="InterPro" id="IPR001387">
    <property type="entry name" value="Cro/C1-type_HTH"/>
</dbReference>
<dbReference type="RefSeq" id="WP_185960427.1">
    <property type="nucleotide sequence ID" value="NZ_CBCSJO010000001.1"/>
</dbReference>
<keyword evidence="1" id="KW-0238">DNA-binding</keyword>
<feature type="coiled-coil region" evidence="2">
    <location>
        <begin position="78"/>
        <end position="105"/>
    </location>
</feature>
<evidence type="ECO:0000259" key="3">
    <source>
        <dbReference type="PROSITE" id="PS50943"/>
    </source>
</evidence>
<dbReference type="GO" id="GO:0003677">
    <property type="term" value="F:DNA binding"/>
    <property type="evidence" value="ECO:0007669"/>
    <property type="project" value="UniProtKB-KW"/>
</dbReference>
<dbReference type="Pfam" id="PF01381">
    <property type="entry name" value="HTH_3"/>
    <property type="match status" value="1"/>
</dbReference>
<dbReference type="Proteomes" id="UP000320300">
    <property type="component" value="Unassembled WGS sequence"/>
</dbReference>
<protein>
    <submittedName>
        <fullName evidence="4">Transcriptional regulator, contains XRE-family HTH domain</fullName>
    </submittedName>
</protein>
<evidence type="ECO:0000256" key="2">
    <source>
        <dbReference type="SAM" id="Coils"/>
    </source>
</evidence>
<dbReference type="CDD" id="cd00093">
    <property type="entry name" value="HTH_XRE"/>
    <property type="match status" value="1"/>
</dbReference>
<keyword evidence="2" id="KW-0175">Coiled coil</keyword>
<evidence type="ECO:0000313" key="4">
    <source>
        <dbReference type="EMBL" id="SMO61581.1"/>
    </source>
</evidence>
<dbReference type="EMBL" id="FXTN01000004">
    <property type="protein sequence ID" value="SMO61581.1"/>
    <property type="molecule type" value="Genomic_DNA"/>
</dbReference>
<organism evidence="4 5">
    <name type="scientific">Pedobacter westerhofensis</name>
    <dbReference type="NCBI Taxonomy" id="425512"/>
    <lineage>
        <taxon>Bacteria</taxon>
        <taxon>Pseudomonadati</taxon>
        <taxon>Bacteroidota</taxon>
        <taxon>Sphingobacteriia</taxon>
        <taxon>Sphingobacteriales</taxon>
        <taxon>Sphingobacteriaceae</taxon>
        <taxon>Pedobacter</taxon>
    </lineage>
</organism>
<accession>A0A521CS61</accession>
<dbReference type="Gene3D" id="1.10.260.40">
    <property type="entry name" value="lambda repressor-like DNA-binding domains"/>
    <property type="match status" value="1"/>
</dbReference>
<keyword evidence="5" id="KW-1185">Reference proteome</keyword>
<dbReference type="SMART" id="SM00530">
    <property type="entry name" value="HTH_XRE"/>
    <property type="match status" value="1"/>
</dbReference>
<dbReference type="InterPro" id="IPR010982">
    <property type="entry name" value="Lambda_DNA-bd_dom_sf"/>
</dbReference>
<proteinExistence type="predicted"/>
<dbReference type="SUPFAM" id="SSF47413">
    <property type="entry name" value="lambda repressor-like DNA-binding domains"/>
    <property type="match status" value="1"/>
</dbReference>
<evidence type="ECO:0000313" key="5">
    <source>
        <dbReference type="Proteomes" id="UP000320300"/>
    </source>
</evidence>
<reference evidence="4 5" key="1">
    <citation type="submission" date="2017-05" db="EMBL/GenBank/DDBJ databases">
        <authorList>
            <person name="Varghese N."/>
            <person name="Submissions S."/>
        </authorList>
    </citation>
    <scope>NUCLEOTIDE SEQUENCE [LARGE SCALE GENOMIC DNA]</scope>
    <source>
        <strain evidence="4 5">DSM 19036</strain>
    </source>
</reference>
<dbReference type="PANTHER" id="PTHR46558:SF4">
    <property type="entry name" value="DNA-BIDING PHAGE PROTEIN"/>
    <property type="match status" value="1"/>
</dbReference>
<name>A0A521CS61_9SPHI</name>
<gene>
    <name evidence="4" type="ORF">SAMN06265348_104107</name>
</gene>
<dbReference type="AlphaFoldDB" id="A0A521CS61"/>
<sequence length="113" mass="13115">MTTIGDRIKKTRLQKAWKAQDVAKALGITVTSYLNIEADITDVNISKLYEIAGIFEVDVSIFVHVGSLENKDHNMTEINDLKLRIDQYDREITRLQQKVISFYEQSEFLRDIH</sequence>
<dbReference type="PANTHER" id="PTHR46558">
    <property type="entry name" value="TRACRIPTIONAL REGULATORY PROTEIN-RELATED-RELATED"/>
    <property type="match status" value="1"/>
</dbReference>
<evidence type="ECO:0000256" key="1">
    <source>
        <dbReference type="ARBA" id="ARBA00023125"/>
    </source>
</evidence>